<keyword evidence="2 12" id="KW-0547">Nucleotide-binding</keyword>
<name>A0A8J2XUD5_9BACT</name>
<evidence type="ECO:0000256" key="6">
    <source>
        <dbReference type="ARBA" id="ARBA00023125"/>
    </source>
</evidence>
<comment type="catalytic activity">
    <reaction evidence="8">
        <text>Couples ATP hydrolysis with the unwinding of duplex DNA by translocating in the 3'-5' direction.</text>
        <dbReference type="EC" id="5.6.2.4"/>
    </reaction>
</comment>
<dbReference type="GO" id="GO:0043138">
    <property type="term" value="F:3'-5' DNA helicase activity"/>
    <property type="evidence" value="ECO:0007669"/>
    <property type="project" value="UniProtKB-EC"/>
</dbReference>
<comment type="caution">
    <text evidence="14">The sequence shown here is derived from an EMBL/GenBank/DDBJ whole genome shotgun (WGS) entry which is preliminary data.</text>
</comment>
<comment type="similarity">
    <text evidence="1">Belongs to the helicase family. UvrD subfamily.</text>
</comment>
<dbReference type="GO" id="GO:0005829">
    <property type="term" value="C:cytosol"/>
    <property type="evidence" value="ECO:0007669"/>
    <property type="project" value="TreeGrafter"/>
</dbReference>
<evidence type="ECO:0000259" key="13">
    <source>
        <dbReference type="PROSITE" id="PS51198"/>
    </source>
</evidence>
<comment type="catalytic activity">
    <reaction evidence="11">
        <text>ATP + H2O = ADP + phosphate + H(+)</text>
        <dbReference type="Rhea" id="RHEA:13065"/>
        <dbReference type="ChEBI" id="CHEBI:15377"/>
        <dbReference type="ChEBI" id="CHEBI:15378"/>
        <dbReference type="ChEBI" id="CHEBI:30616"/>
        <dbReference type="ChEBI" id="CHEBI:43474"/>
        <dbReference type="ChEBI" id="CHEBI:456216"/>
        <dbReference type="EC" id="5.6.2.4"/>
    </reaction>
</comment>
<reference evidence="14" key="1">
    <citation type="journal article" date="2014" name="Int. J. Syst. Evol. Microbiol.">
        <title>Complete genome sequence of Corynebacterium casei LMG S-19264T (=DSM 44701T), isolated from a smear-ripened cheese.</title>
        <authorList>
            <consortium name="US DOE Joint Genome Institute (JGI-PGF)"/>
            <person name="Walter F."/>
            <person name="Albersmeier A."/>
            <person name="Kalinowski J."/>
            <person name="Ruckert C."/>
        </authorList>
    </citation>
    <scope>NUCLEOTIDE SEQUENCE</scope>
    <source>
        <strain evidence="14">CGMCC 1.15448</strain>
    </source>
</reference>
<dbReference type="GO" id="GO:0000725">
    <property type="term" value="P:recombinational repair"/>
    <property type="evidence" value="ECO:0007669"/>
    <property type="project" value="TreeGrafter"/>
</dbReference>
<dbReference type="InterPro" id="IPR014017">
    <property type="entry name" value="DNA_helicase_UvrD-like_C"/>
</dbReference>
<dbReference type="CDD" id="cd17932">
    <property type="entry name" value="DEXQc_UvrD"/>
    <property type="match status" value="1"/>
</dbReference>
<accession>A0A8J2XUD5</accession>
<keyword evidence="7" id="KW-0413">Isomerase</keyword>
<protein>
    <recommendedName>
        <fullName evidence="9">DNA 3'-5' helicase</fullName>
        <ecNumber evidence="9">5.6.2.4</ecNumber>
    </recommendedName>
    <alternativeName>
        <fullName evidence="10">DNA 3'-5' helicase II</fullName>
    </alternativeName>
</protein>
<dbReference type="InterPro" id="IPR014016">
    <property type="entry name" value="UvrD-like_ATP-bd"/>
</dbReference>
<dbReference type="Proteomes" id="UP000607559">
    <property type="component" value="Unassembled WGS sequence"/>
</dbReference>
<dbReference type="EC" id="5.6.2.4" evidence="9"/>
<dbReference type="GO" id="GO:0016787">
    <property type="term" value="F:hydrolase activity"/>
    <property type="evidence" value="ECO:0007669"/>
    <property type="project" value="UniProtKB-UniRule"/>
</dbReference>
<evidence type="ECO:0000313" key="14">
    <source>
        <dbReference type="EMBL" id="GGB24911.1"/>
    </source>
</evidence>
<evidence type="ECO:0000256" key="10">
    <source>
        <dbReference type="ARBA" id="ARBA00034923"/>
    </source>
</evidence>
<dbReference type="EMBL" id="BMJC01000008">
    <property type="protein sequence ID" value="GGB24911.1"/>
    <property type="molecule type" value="Genomic_DNA"/>
</dbReference>
<evidence type="ECO:0000256" key="11">
    <source>
        <dbReference type="ARBA" id="ARBA00048988"/>
    </source>
</evidence>
<dbReference type="PROSITE" id="PS51198">
    <property type="entry name" value="UVRD_HELICASE_ATP_BIND"/>
    <property type="match status" value="1"/>
</dbReference>
<evidence type="ECO:0000256" key="1">
    <source>
        <dbReference type="ARBA" id="ARBA00009922"/>
    </source>
</evidence>
<keyword evidence="15" id="KW-1185">Reference proteome</keyword>
<evidence type="ECO:0000256" key="2">
    <source>
        <dbReference type="ARBA" id="ARBA00022741"/>
    </source>
</evidence>
<dbReference type="PANTHER" id="PTHR11070">
    <property type="entry name" value="UVRD / RECB / PCRA DNA HELICASE FAMILY MEMBER"/>
    <property type="match status" value="1"/>
</dbReference>
<dbReference type="InterPro" id="IPR013986">
    <property type="entry name" value="DExx_box_DNA_helicase_dom_sf"/>
</dbReference>
<evidence type="ECO:0000256" key="12">
    <source>
        <dbReference type="PROSITE-ProRule" id="PRU00560"/>
    </source>
</evidence>
<evidence type="ECO:0000256" key="5">
    <source>
        <dbReference type="ARBA" id="ARBA00022840"/>
    </source>
</evidence>
<evidence type="ECO:0000256" key="8">
    <source>
        <dbReference type="ARBA" id="ARBA00034617"/>
    </source>
</evidence>
<keyword evidence="4 12" id="KW-0347">Helicase</keyword>
<dbReference type="Pfam" id="PF13361">
    <property type="entry name" value="UvrD_C"/>
    <property type="match status" value="1"/>
</dbReference>
<dbReference type="GO" id="GO:0005524">
    <property type="term" value="F:ATP binding"/>
    <property type="evidence" value="ECO:0007669"/>
    <property type="project" value="UniProtKB-UniRule"/>
</dbReference>
<dbReference type="Gene3D" id="1.10.10.160">
    <property type="match status" value="1"/>
</dbReference>
<keyword evidence="6" id="KW-0238">DNA-binding</keyword>
<evidence type="ECO:0000313" key="15">
    <source>
        <dbReference type="Proteomes" id="UP000607559"/>
    </source>
</evidence>
<dbReference type="AlphaFoldDB" id="A0A8J2XUD5"/>
<organism evidence="14 15">
    <name type="scientific">Puia dinghuensis</name>
    <dbReference type="NCBI Taxonomy" id="1792502"/>
    <lineage>
        <taxon>Bacteria</taxon>
        <taxon>Pseudomonadati</taxon>
        <taxon>Bacteroidota</taxon>
        <taxon>Chitinophagia</taxon>
        <taxon>Chitinophagales</taxon>
        <taxon>Chitinophagaceae</taxon>
        <taxon>Puia</taxon>
    </lineage>
</organism>
<dbReference type="InterPro" id="IPR027417">
    <property type="entry name" value="P-loop_NTPase"/>
</dbReference>
<keyword evidence="5 12" id="KW-0067">ATP-binding</keyword>
<keyword evidence="3 12" id="KW-0378">Hydrolase</keyword>
<comment type="caution">
    <text evidence="12">Lacks conserved residue(s) required for the propagation of feature annotation.</text>
</comment>
<dbReference type="PANTHER" id="PTHR11070:SF2">
    <property type="entry name" value="ATP-DEPENDENT DNA HELICASE SRS2"/>
    <property type="match status" value="1"/>
</dbReference>
<sequence>MDGLSQYFKLYHKSFWANIWLSGGFPDEASANAVINDYFLAIKSESRHNAVSSIISLFNRFSEENVDPLSCQTSDKTLSKMLKMYSAYLTDLTSHPLIKQVDFSLLQKMAYDQISTLPEAASVFKHIIIDEYQDTNAIQEKIFFGLAKGSKNICVVGDDDQSLYRFRGATVENLVEFEDRCLNAIGAKPRRIDLNTNYRSRKNIVETYTNFINIIDWQKQKPLQGHYRIQNKQITAFSTDESPSVITTSHARADTVYREIAEFVYRLKLNGKIGDYSQCAFLFPSLKNNVRVEGYRQAFQGVNEDFGLTGTADELKVYAPRAGRFLEVEEAMAIWGLLLLIFGRPHYGDTQNQSLKEFRQWMLDCITQASFLCAQDPLLEQYIEDRKADLALIKKDFEILLKVASKHKLDLKHPFKYSFIRLFTGASGLSPKAKQNLSNKFFTDFIRKRESEGNPFSIEYIINRTTSVDWTILDLFYQLNGFKHFREMYALAQRGLDEGPVCNLGLITRYLSRFMEEYSVVITAGYLSEDKFAHTLFSSYTYALYRLGESEYEDAEDPFPKGRIPFLTVHQSKGLEFPVVVLGSIDKRERPPDPKELIVRELLNKDGEPLHKIVKFDTIRMFYVALSRAKNLLVLPRITTTRSETTQPRQDQLFATEEFKFLLSANNFPTVQQFDITTLPVVALQNEDLGKSYSYTADYLSYIRCPRQYMIMRKYDFVPIRSQTMLFGSLVHRTIEDLHHLLINERTRPNSK</sequence>
<evidence type="ECO:0000256" key="7">
    <source>
        <dbReference type="ARBA" id="ARBA00023235"/>
    </source>
</evidence>
<feature type="domain" description="UvrD-like helicase ATP-binding" evidence="13">
    <location>
        <begin position="1"/>
        <end position="201"/>
    </location>
</feature>
<dbReference type="Pfam" id="PF00580">
    <property type="entry name" value="UvrD-helicase"/>
    <property type="match status" value="1"/>
</dbReference>
<evidence type="ECO:0000256" key="3">
    <source>
        <dbReference type="ARBA" id="ARBA00022801"/>
    </source>
</evidence>
<gene>
    <name evidence="14" type="ORF">GCM10011511_56060</name>
</gene>
<dbReference type="GO" id="GO:0003677">
    <property type="term" value="F:DNA binding"/>
    <property type="evidence" value="ECO:0007669"/>
    <property type="project" value="UniProtKB-KW"/>
</dbReference>
<dbReference type="InterPro" id="IPR000212">
    <property type="entry name" value="DNA_helicase_UvrD/REP"/>
</dbReference>
<dbReference type="Gene3D" id="3.40.50.300">
    <property type="entry name" value="P-loop containing nucleotide triphosphate hydrolases"/>
    <property type="match status" value="2"/>
</dbReference>
<evidence type="ECO:0000256" key="9">
    <source>
        <dbReference type="ARBA" id="ARBA00034808"/>
    </source>
</evidence>
<reference evidence="14" key="2">
    <citation type="submission" date="2020-09" db="EMBL/GenBank/DDBJ databases">
        <authorList>
            <person name="Sun Q."/>
            <person name="Zhou Y."/>
        </authorList>
    </citation>
    <scope>NUCLEOTIDE SEQUENCE</scope>
    <source>
        <strain evidence="14">CGMCC 1.15448</strain>
    </source>
</reference>
<evidence type="ECO:0000256" key="4">
    <source>
        <dbReference type="ARBA" id="ARBA00022806"/>
    </source>
</evidence>
<dbReference type="GO" id="GO:0033202">
    <property type="term" value="C:DNA helicase complex"/>
    <property type="evidence" value="ECO:0007669"/>
    <property type="project" value="TreeGrafter"/>
</dbReference>
<dbReference type="SUPFAM" id="SSF52540">
    <property type="entry name" value="P-loop containing nucleoside triphosphate hydrolases"/>
    <property type="match status" value="1"/>
</dbReference>
<proteinExistence type="inferred from homology"/>